<proteinExistence type="predicted"/>
<keyword evidence="1" id="KW-1133">Transmembrane helix</keyword>
<dbReference type="AlphaFoldDB" id="A0A5N6GF57"/>
<accession>A0A5N6GF57</accession>
<keyword evidence="1" id="KW-0472">Membrane</keyword>
<reference evidence="2" key="1">
    <citation type="submission" date="2019-04" db="EMBL/GenBank/DDBJ databases">
        <title>Friends and foes A comparative genomics study of 23 Aspergillus species from section Flavi.</title>
        <authorList>
            <consortium name="DOE Joint Genome Institute"/>
            <person name="Kjaerbolling I."/>
            <person name="Vesth T."/>
            <person name="Frisvad J.C."/>
            <person name="Nybo J.L."/>
            <person name="Theobald S."/>
            <person name="Kildgaard S."/>
            <person name="Isbrandt T."/>
            <person name="Kuo A."/>
            <person name="Sato A."/>
            <person name="Lyhne E.K."/>
            <person name="Kogle M.E."/>
            <person name="Wiebenga A."/>
            <person name="Kun R.S."/>
            <person name="Lubbers R.J."/>
            <person name="Makela M.R."/>
            <person name="Barry K."/>
            <person name="Chovatia M."/>
            <person name="Clum A."/>
            <person name="Daum C."/>
            <person name="Haridas S."/>
            <person name="He G."/>
            <person name="LaButti K."/>
            <person name="Lipzen A."/>
            <person name="Mondo S."/>
            <person name="Riley R."/>
            <person name="Salamov A."/>
            <person name="Simmons B.A."/>
            <person name="Magnuson J.K."/>
            <person name="Henrissat B."/>
            <person name="Mortensen U.H."/>
            <person name="Larsen T.O."/>
            <person name="Devries R.P."/>
            <person name="Grigoriev I.V."/>
            <person name="Machida M."/>
            <person name="Baker S.E."/>
            <person name="Andersen M.R."/>
        </authorList>
    </citation>
    <scope>NUCLEOTIDE SEQUENCE [LARGE SCALE GENOMIC DNA]</scope>
    <source>
        <strain evidence="2">CBS 121.62</strain>
    </source>
</reference>
<sequence>MYSNRRYQGCNMTRLYFPYIKWISGPVLILLDRLPVLFPLGYCNVGKLGILFLFLFLFCRLMPIQSGSAGRF</sequence>
<evidence type="ECO:0000256" key="1">
    <source>
        <dbReference type="SAM" id="Phobius"/>
    </source>
</evidence>
<dbReference type="Proteomes" id="UP000325434">
    <property type="component" value="Unassembled WGS sequence"/>
</dbReference>
<evidence type="ECO:0000313" key="2">
    <source>
        <dbReference type="EMBL" id="KAB8240385.1"/>
    </source>
</evidence>
<feature type="transmembrane region" description="Helical" evidence="1">
    <location>
        <begin position="12"/>
        <end position="31"/>
    </location>
</feature>
<name>A0A5N6GF57_ASPFL</name>
<protein>
    <submittedName>
        <fullName evidence="2">Uncharacterized protein</fullName>
    </submittedName>
</protein>
<keyword evidence="1" id="KW-0812">Transmembrane</keyword>
<organism evidence="2">
    <name type="scientific">Aspergillus flavus</name>
    <dbReference type="NCBI Taxonomy" id="5059"/>
    <lineage>
        <taxon>Eukaryota</taxon>
        <taxon>Fungi</taxon>
        <taxon>Dikarya</taxon>
        <taxon>Ascomycota</taxon>
        <taxon>Pezizomycotina</taxon>
        <taxon>Eurotiomycetes</taxon>
        <taxon>Eurotiomycetidae</taxon>
        <taxon>Eurotiales</taxon>
        <taxon>Aspergillaceae</taxon>
        <taxon>Aspergillus</taxon>
        <taxon>Aspergillus subgen. Circumdati</taxon>
    </lineage>
</organism>
<feature type="transmembrane region" description="Helical" evidence="1">
    <location>
        <begin position="37"/>
        <end position="58"/>
    </location>
</feature>
<dbReference type="EMBL" id="ML734746">
    <property type="protein sequence ID" value="KAB8240385.1"/>
    <property type="molecule type" value="Genomic_DNA"/>
</dbReference>
<gene>
    <name evidence="2" type="ORF">BDV35DRAFT_373753</name>
</gene>